<feature type="region of interest" description="Disordered" evidence="1">
    <location>
        <begin position="54"/>
        <end position="74"/>
    </location>
</feature>
<organism evidence="2 3">
    <name type="scientific">Nocardioides luti</name>
    <dbReference type="NCBI Taxonomy" id="2761101"/>
    <lineage>
        <taxon>Bacteria</taxon>
        <taxon>Bacillati</taxon>
        <taxon>Actinomycetota</taxon>
        <taxon>Actinomycetes</taxon>
        <taxon>Propionibacteriales</taxon>
        <taxon>Nocardioidaceae</taxon>
        <taxon>Nocardioides</taxon>
    </lineage>
</organism>
<protein>
    <submittedName>
        <fullName evidence="2">Uncharacterized protein</fullName>
    </submittedName>
</protein>
<dbReference type="EMBL" id="JACKXE010000001">
    <property type="protein sequence ID" value="MBB6628541.1"/>
    <property type="molecule type" value="Genomic_DNA"/>
</dbReference>
<gene>
    <name evidence="2" type="ORF">H5V45_14545</name>
</gene>
<keyword evidence="3" id="KW-1185">Reference proteome</keyword>
<proteinExistence type="predicted"/>
<feature type="compositionally biased region" description="Basic and acidic residues" evidence="1">
    <location>
        <begin position="56"/>
        <end position="74"/>
    </location>
</feature>
<sequence length="74" mass="7896">MSDSEAAATTDDQTQGQGEHQAGGEFADPNATVTCTTCLAEIKPDNIGKHFNWHVDVGDHTDDAQREGDVPPED</sequence>
<comment type="caution">
    <text evidence="2">The sequence shown here is derived from an EMBL/GenBank/DDBJ whole genome shotgun (WGS) entry which is preliminary data.</text>
</comment>
<name>A0A7X0VBD4_9ACTN</name>
<reference evidence="2 3" key="1">
    <citation type="submission" date="2020-08" db="EMBL/GenBank/DDBJ databases">
        <authorList>
            <person name="Seo M.-J."/>
        </authorList>
    </citation>
    <scope>NUCLEOTIDE SEQUENCE [LARGE SCALE GENOMIC DNA]</scope>
    <source>
        <strain evidence="2 3">KIGAM211</strain>
    </source>
</reference>
<accession>A0A7X0VBD4</accession>
<dbReference type="Proteomes" id="UP000523955">
    <property type="component" value="Unassembled WGS sequence"/>
</dbReference>
<evidence type="ECO:0000313" key="2">
    <source>
        <dbReference type="EMBL" id="MBB6628541.1"/>
    </source>
</evidence>
<dbReference type="RefSeq" id="WP_185253587.1">
    <property type="nucleotide sequence ID" value="NZ_JACKXE010000001.1"/>
</dbReference>
<dbReference type="AlphaFoldDB" id="A0A7X0VBD4"/>
<evidence type="ECO:0000256" key="1">
    <source>
        <dbReference type="SAM" id="MobiDB-lite"/>
    </source>
</evidence>
<feature type="region of interest" description="Disordered" evidence="1">
    <location>
        <begin position="1"/>
        <end position="29"/>
    </location>
</feature>
<evidence type="ECO:0000313" key="3">
    <source>
        <dbReference type="Proteomes" id="UP000523955"/>
    </source>
</evidence>